<evidence type="ECO:0000256" key="2">
    <source>
        <dbReference type="ARBA" id="ARBA00017228"/>
    </source>
</evidence>
<keyword evidence="9" id="KW-0963">Cytoplasm</keyword>
<dbReference type="NCBIfam" id="TIGR00539">
    <property type="entry name" value="hemN_rel"/>
    <property type="match status" value="1"/>
</dbReference>
<dbReference type="InterPro" id="IPR006638">
    <property type="entry name" value="Elp3/MiaA/NifB-like_rSAM"/>
</dbReference>
<dbReference type="InterPro" id="IPR058240">
    <property type="entry name" value="rSAM_sf"/>
</dbReference>
<evidence type="ECO:0000256" key="4">
    <source>
        <dbReference type="ARBA" id="ARBA00022691"/>
    </source>
</evidence>
<comment type="function">
    <text evidence="9">Probably acts as a heme chaperone, transferring heme to an unknown acceptor. Binds one molecule of heme per monomer, possibly covalently. Binds 1 [4Fe-4S] cluster. The cluster is coordinated with 3 cysteines and an exchangeable S-adenosyl-L-methionine.</text>
</comment>
<dbReference type="GO" id="GO:0051539">
    <property type="term" value="F:4 iron, 4 sulfur cluster binding"/>
    <property type="evidence" value="ECO:0007669"/>
    <property type="project" value="UniProtKB-UniRule"/>
</dbReference>
<dbReference type="InterPro" id="IPR010723">
    <property type="entry name" value="HemN_C"/>
</dbReference>
<evidence type="ECO:0000256" key="7">
    <source>
        <dbReference type="ARBA" id="ARBA00023014"/>
    </source>
</evidence>
<comment type="similarity">
    <text evidence="1">Belongs to the anaerobic coproporphyrinogen-III oxidase family. HemW subfamily.</text>
</comment>
<dbReference type="EMBL" id="LKHP01000006">
    <property type="protein sequence ID" value="KRQ86786.1"/>
    <property type="molecule type" value="Genomic_DNA"/>
</dbReference>
<dbReference type="Proteomes" id="UP000052015">
    <property type="component" value="Unassembled WGS sequence"/>
</dbReference>
<dbReference type="InterPro" id="IPR004559">
    <property type="entry name" value="HemW-like"/>
</dbReference>
<dbReference type="InterPro" id="IPR013785">
    <property type="entry name" value="Aldolase_TIM"/>
</dbReference>
<dbReference type="RefSeq" id="WP_341408575.1">
    <property type="nucleotide sequence ID" value="NZ_LKHP01000006.1"/>
</dbReference>
<dbReference type="STRING" id="908809.ABG79_01277"/>
<comment type="caution">
    <text evidence="11">The sequence shown here is derived from an EMBL/GenBank/DDBJ whole genome shotgun (WGS) entry which is preliminary data.</text>
</comment>
<dbReference type="Gene3D" id="3.20.20.70">
    <property type="entry name" value="Aldolase class I"/>
    <property type="match status" value="1"/>
</dbReference>
<evidence type="ECO:0000256" key="6">
    <source>
        <dbReference type="ARBA" id="ARBA00023004"/>
    </source>
</evidence>
<protein>
    <recommendedName>
        <fullName evidence="2 9">Heme chaperone HemW</fullName>
    </recommendedName>
</protein>
<dbReference type="PROSITE" id="PS51918">
    <property type="entry name" value="RADICAL_SAM"/>
    <property type="match status" value="1"/>
</dbReference>
<evidence type="ECO:0000313" key="12">
    <source>
        <dbReference type="Proteomes" id="UP000052015"/>
    </source>
</evidence>
<keyword evidence="9" id="KW-0004">4Fe-4S</keyword>
<keyword evidence="6 9" id="KW-0408">Iron</keyword>
<keyword evidence="11" id="KW-0560">Oxidoreductase</keyword>
<dbReference type="SUPFAM" id="SSF102114">
    <property type="entry name" value="Radical SAM enzymes"/>
    <property type="match status" value="1"/>
</dbReference>
<dbReference type="SMART" id="SM00729">
    <property type="entry name" value="Elp3"/>
    <property type="match status" value="1"/>
</dbReference>
<dbReference type="CDD" id="cd01335">
    <property type="entry name" value="Radical_SAM"/>
    <property type="match status" value="1"/>
</dbReference>
<dbReference type="Pfam" id="PF04055">
    <property type="entry name" value="Radical_SAM"/>
    <property type="match status" value="1"/>
</dbReference>
<name>A0A0R3K1N2_CALMK</name>
<gene>
    <name evidence="11" type="primary">hemN</name>
    <name evidence="11" type="ORF">ABG79_01277</name>
</gene>
<dbReference type="PANTHER" id="PTHR13932">
    <property type="entry name" value="COPROPORPHYRINIGEN III OXIDASE"/>
    <property type="match status" value="1"/>
</dbReference>
<accession>A0A0R3K1N2</accession>
<keyword evidence="5 9" id="KW-0479">Metal-binding</keyword>
<evidence type="ECO:0000313" key="11">
    <source>
        <dbReference type="EMBL" id="KRQ86786.1"/>
    </source>
</evidence>
<dbReference type="InterPro" id="IPR007197">
    <property type="entry name" value="rSAM"/>
</dbReference>
<evidence type="ECO:0000256" key="5">
    <source>
        <dbReference type="ARBA" id="ARBA00022723"/>
    </source>
</evidence>
<evidence type="ECO:0000256" key="9">
    <source>
        <dbReference type="RuleBase" id="RU364116"/>
    </source>
</evidence>
<dbReference type="InterPro" id="IPR034505">
    <property type="entry name" value="Coproporphyrinogen-III_oxidase"/>
</dbReference>
<dbReference type="GO" id="GO:0006779">
    <property type="term" value="P:porphyrin-containing compound biosynthetic process"/>
    <property type="evidence" value="ECO:0007669"/>
    <property type="project" value="InterPro"/>
</dbReference>
<evidence type="ECO:0000256" key="1">
    <source>
        <dbReference type="ARBA" id="ARBA00006100"/>
    </source>
</evidence>
<evidence type="ECO:0000256" key="3">
    <source>
        <dbReference type="ARBA" id="ARBA00022617"/>
    </source>
</evidence>
<dbReference type="GO" id="GO:0004109">
    <property type="term" value="F:coproporphyrinogen oxidase activity"/>
    <property type="evidence" value="ECO:0007669"/>
    <property type="project" value="InterPro"/>
</dbReference>
<evidence type="ECO:0000259" key="10">
    <source>
        <dbReference type="PROSITE" id="PS51918"/>
    </source>
</evidence>
<keyword evidence="8 9" id="KW-0143">Chaperone</keyword>
<feature type="domain" description="Radical SAM core" evidence="10">
    <location>
        <begin position="1"/>
        <end position="224"/>
    </location>
</feature>
<keyword evidence="4 9" id="KW-0949">S-adenosyl-L-methionine</keyword>
<dbReference type="PANTHER" id="PTHR13932:SF5">
    <property type="entry name" value="RADICAL S-ADENOSYL METHIONINE DOMAIN-CONTAINING PROTEIN 1, MITOCHONDRIAL"/>
    <property type="match status" value="1"/>
</dbReference>
<organism evidence="11 12">
    <name type="scientific">Caloramator mitchellensis</name>
    <dbReference type="NCBI Taxonomy" id="908809"/>
    <lineage>
        <taxon>Bacteria</taxon>
        <taxon>Bacillati</taxon>
        <taxon>Bacillota</taxon>
        <taxon>Clostridia</taxon>
        <taxon>Eubacteriales</taxon>
        <taxon>Clostridiaceae</taxon>
        <taxon>Caloramator</taxon>
    </lineage>
</organism>
<sequence>MERVLYVHVPYCKRKCLYCDFYSITDFTSQDIYIDALLKEIDRIEEIKLKSIFIGGGTPTVLSNFNLERLLKRLSKFSAAEFTIEANPGTVDIEKLLILKDNGVNRLSFGLQTVQDRLLERLGRIHSFEEFLKNFELARKIGFNNINVDLMFDIPGQTLEDWKETLKRITDLRPEHISCYSLIIEEGTQFYDLFEKGQLDIADEDIDRSMYHFAIDFLKEKGYEHYEISNFSYLGFECIHNLTYWNEEEYYGVGAAAHSFIDHYRYSNAADIKRYIQDVEKNIYEDKTFISTEEEMSEFMFLGLRKIQGVSKKVFTQRFNKDIINVYGNVLEELIKKELVIDDGKYIKLTTKGLDVANYVFEKFI</sequence>
<reference evidence="11 12" key="1">
    <citation type="submission" date="2015-09" db="EMBL/GenBank/DDBJ databases">
        <title>Draft genome sequence of a Caloramator mitchellensis, a moderate thermophile from the Great Artesian Basin of Australia.</title>
        <authorList>
            <person name="Patel B.K."/>
        </authorList>
    </citation>
    <scope>NUCLEOTIDE SEQUENCE [LARGE SCALE GENOMIC DNA]</scope>
    <source>
        <strain evidence="11 12">VF08</strain>
    </source>
</reference>
<proteinExistence type="inferred from homology"/>
<dbReference type="AlphaFoldDB" id="A0A0R3K1N2"/>
<dbReference type="SFLD" id="SFLDF00562">
    <property type="entry name" value="HemN-like__clustered_with_heat"/>
    <property type="match status" value="1"/>
</dbReference>
<keyword evidence="7 9" id="KW-0411">Iron-sulfur</keyword>
<dbReference type="GO" id="GO:0046872">
    <property type="term" value="F:metal ion binding"/>
    <property type="evidence" value="ECO:0007669"/>
    <property type="project" value="UniProtKB-UniRule"/>
</dbReference>
<dbReference type="SFLD" id="SFLDS00029">
    <property type="entry name" value="Radical_SAM"/>
    <property type="match status" value="1"/>
</dbReference>
<evidence type="ECO:0000256" key="8">
    <source>
        <dbReference type="ARBA" id="ARBA00023186"/>
    </source>
</evidence>
<dbReference type="GO" id="GO:0005737">
    <property type="term" value="C:cytoplasm"/>
    <property type="evidence" value="ECO:0007669"/>
    <property type="project" value="UniProtKB-SubCell"/>
</dbReference>
<dbReference type="SFLD" id="SFLDG01065">
    <property type="entry name" value="anaerobic_coproporphyrinogen-I"/>
    <property type="match status" value="1"/>
</dbReference>
<keyword evidence="12" id="KW-1185">Reference proteome</keyword>
<keyword evidence="3 9" id="KW-0349">Heme</keyword>
<dbReference type="PATRIC" id="fig|908809.3.peg.1286"/>
<comment type="subcellular location">
    <subcellularLocation>
        <location evidence="9">Cytoplasm</location>
    </subcellularLocation>
</comment>
<dbReference type="SFLD" id="SFLDF00288">
    <property type="entry name" value="HemN-like__clustered_with_nucl"/>
    <property type="match status" value="1"/>
</dbReference>
<dbReference type="SFLD" id="SFLDG01082">
    <property type="entry name" value="B12-binding_domain_containing"/>
    <property type="match status" value="1"/>
</dbReference>
<dbReference type="Pfam" id="PF06969">
    <property type="entry name" value="HemN_C"/>
    <property type="match status" value="1"/>
</dbReference>